<feature type="domain" description="U1-type" evidence="6">
    <location>
        <begin position="826"/>
        <end position="860"/>
    </location>
</feature>
<evidence type="ECO:0000256" key="3">
    <source>
        <dbReference type="ARBA" id="ARBA00022741"/>
    </source>
</evidence>
<accession>A0A498S8I8</accession>
<dbReference type="InterPro" id="IPR027417">
    <property type="entry name" value="P-loop_NTPase"/>
</dbReference>
<organism evidence="7 8">
    <name type="scientific">Acanthocheilonema viteae</name>
    <name type="common">Filarial nematode worm</name>
    <name type="synonym">Dipetalonema viteae</name>
    <dbReference type="NCBI Taxonomy" id="6277"/>
    <lineage>
        <taxon>Eukaryota</taxon>
        <taxon>Metazoa</taxon>
        <taxon>Ecdysozoa</taxon>
        <taxon>Nematoda</taxon>
        <taxon>Chromadorea</taxon>
        <taxon>Rhabditida</taxon>
        <taxon>Spirurina</taxon>
        <taxon>Spiruromorpha</taxon>
        <taxon>Filarioidea</taxon>
        <taxon>Onchocercidae</taxon>
        <taxon>Acanthocheilonema</taxon>
    </lineage>
</organism>
<dbReference type="SUPFAM" id="SSF52540">
    <property type="entry name" value="P-loop containing nucleoside triphosphate hydrolases"/>
    <property type="match status" value="2"/>
</dbReference>
<keyword evidence="2 5" id="KW-0808">Transferase</keyword>
<protein>
    <recommendedName>
        <fullName evidence="6">U1-type domain-containing protein</fullName>
    </recommendedName>
</protein>
<dbReference type="AlphaFoldDB" id="A0A498S8I8"/>
<evidence type="ECO:0000256" key="4">
    <source>
        <dbReference type="ARBA" id="ARBA00022840"/>
    </source>
</evidence>
<dbReference type="GO" id="GO:0008270">
    <property type="term" value="F:zinc ion binding"/>
    <property type="evidence" value="ECO:0007669"/>
    <property type="project" value="InterPro"/>
</dbReference>
<dbReference type="Proteomes" id="UP000276991">
    <property type="component" value="Unassembled WGS sequence"/>
</dbReference>
<dbReference type="Gene3D" id="1.10.20.140">
    <property type="match status" value="1"/>
</dbReference>
<dbReference type="GO" id="GO:0003676">
    <property type="term" value="F:nucleic acid binding"/>
    <property type="evidence" value="ECO:0007669"/>
    <property type="project" value="InterPro"/>
</dbReference>
<dbReference type="SUPFAM" id="SSF57667">
    <property type="entry name" value="beta-beta-alpha zinc fingers"/>
    <property type="match status" value="1"/>
</dbReference>
<evidence type="ECO:0000313" key="7">
    <source>
        <dbReference type="EMBL" id="VBB27990.1"/>
    </source>
</evidence>
<dbReference type="EMBL" id="UPTC01000322">
    <property type="protein sequence ID" value="VBB27990.1"/>
    <property type="molecule type" value="Genomic_DNA"/>
</dbReference>
<keyword evidence="4 5" id="KW-0067">ATP-binding</keyword>
<evidence type="ECO:0000256" key="2">
    <source>
        <dbReference type="ARBA" id="ARBA00022679"/>
    </source>
</evidence>
<dbReference type="Pfam" id="PF12874">
    <property type="entry name" value="zf-met"/>
    <property type="match status" value="1"/>
</dbReference>
<reference evidence="7 8" key="1">
    <citation type="submission" date="2018-08" db="EMBL/GenBank/DDBJ databases">
        <authorList>
            <person name="Laetsch R D."/>
            <person name="Stevens L."/>
            <person name="Kumar S."/>
            <person name="Blaxter L. M."/>
        </authorList>
    </citation>
    <scope>NUCLEOTIDE SEQUENCE [LARGE SCALE GENOMIC DNA]</scope>
</reference>
<dbReference type="Gene3D" id="3.40.50.300">
    <property type="entry name" value="P-loop containing nucleotide triphosphate hydrolases"/>
    <property type="match status" value="1"/>
</dbReference>
<dbReference type="STRING" id="6277.A0A498S8I8"/>
<dbReference type="GO" id="GO:0006400">
    <property type="term" value="P:tRNA modification"/>
    <property type="evidence" value="ECO:0007669"/>
    <property type="project" value="TreeGrafter"/>
</dbReference>
<dbReference type="InterPro" id="IPR003604">
    <property type="entry name" value="Matrin/U1-like-C_Znf_C2H2"/>
</dbReference>
<dbReference type="OrthoDB" id="775260at2759"/>
<dbReference type="Gene3D" id="3.30.160.60">
    <property type="entry name" value="Classic Zinc Finger"/>
    <property type="match status" value="1"/>
</dbReference>
<evidence type="ECO:0000259" key="6">
    <source>
        <dbReference type="SMART" id="SM00451"/>
    </source>
</evidence>
<dbReference type="InterPro" id="IPR013087">
    <property type="entry name" value="Znf_C2H2_type"/>
</dbReference>
<dbReference type="InterPro" id="IPR018022">
    <property type="entry name" value="IPT"/>
</dbReference>
<dbReference type="PANTHER" id="PTHR11088">
    <property type="entry name" value="TRNA DIMETHYLALLYLTRANSFERASE"/>
    <property type="match status" value="1"/>
</dbReference>
<dbReference type="Pfam" id="PF01715">
    <property type="entry name" value="IPPT"/>
    <property type="match status" value="1"/>
</dbReference>
<dbReference type="SMART" id="SM00451">
    <property type="entry name" value="ZnF_U1"/>
    <property type="match status" value="1"/>
</dbReference>
<keyword evidence="8" id="KW-1185">Reference proteome</keyword>
<name>A0A498S8I8_ACAVI</name>
<dbReference type="NCBIfam" id="TIGR00174">
    <property type="entry name" value="miaA"/>
    <property type="match status" value="1"/>
</dbReference>
<comment type="similarity">
    <text evidence="1 5">Belongs to the IPP transferase family.</text>
</comment>
<sequence>MAQLYSGCTVPGSVAQQFTVQCPNCTLRFSLSPTFIYQQHTQSFIQYPSLQSGVRSTFYTPAHSSYHVFGVNQQQQMTDSTKSRQGVLQNAADVNDMICDILIDILNSDMCKYGITVCQLMVLLKQSCANYNIILPSSITDDFKEFLHNKMTSYVEIEDDLCRYRRPTLPIQEESISSSSAYERKSNHLKTSPAPLVPWQALQNCYIISAVDTNASYSADRSKQFSDGIEERHRNDDVDKTAVTDPIVPVGDKKCNVLHRKNNLTKIMDKWKKIFMGDLKELIRYLRMVDDYFHENDGKFTLTEFKEVFGELSYRWEFCDIDLIEMDIINIVHGIGVDEEPVLIVNPIIREMEFPEVAELSKQIYNLLSKLLQSVNSVKVEVIVRTVNFGINNSKTIDEKYALLWEVLSDSQFQNVFVVDILQKQNKECGFDVMVRFNPNVDLSGIFAKMNKCRLALSVTEMSRKKPLIVILGCTGTGKSDLGIAVAKNFNGEVISADSMQIYKGLNVATNKVSQEDMNDVTHHMISFVEPSTSTYNVHQFTNRVLPLLEDLWRAGKLPVIVGGTGYYIEGILFKNSLIPTNTFDAKNDFEDLSDDEVYELLKHVDLESAMQVHKNNRFRVVRALQIYYATGQRKSEYLEEQHRRIKLGEMLRFKNVLLLILNARKELLEERLDERVTKMIEKGLRKEIENFYEQYRHCLTAHGVAQSIAVKEFHDYLQLSPHERYTELGDKLFSEGCATLKLHTRQYSRRQRRWIKQHLLGGNTSMESTNIAFFDTSENFYDIVVPNVLNRVDQFLNITNDDVFLNNVEGNQPFTVDFDYRKLANQVYYCETCKIDVHGTVNWEAHLRGKKHRRMLNNNIEHEQVDKLHP</sequence>
<proteinExistence type="inferred from homology"/>
<dbReference type="GO" id="GO:0052381">
    <property type="term" value="F:tRNA dimethylallyltransferase activity"/>
    <property type="evidence" value="ECO:0007669"/>
    <property type="project" value="InterPro"/>
</dbReference>
<dbReference type="InterPro" id="IPR036236">
    <property type="entry name" value="Znf_C2H2_sf"/>
</dbReference>
<gene>
    <name evidence="7" type="ORF">NAV_LOCUS2820</name>
</gene>
<evidence type="ECO:0000313" key="8">
    <source>
        <dbReference type="Proteomes" id="UP000276991"/>
    </source>
</evidence>
<evidence type="ECO:0000256" key="5">
    <source>
        <dbReference type="RuleBase" id="RU003785"/>
    </source>
</evidence>
<dbReference type="GO" id="GO:0005739">
    <property type="term" value="C:mitochondrion"/>
    <property type="evidence" value="ECO:0007669"/>
    <property type="project" value="TreeGrafter"/>
</dbReference>
<dbReference type="GO" id="GO:0005524">
    <property type="term" value="F:ATP binding"/>
    <property type="evidence" value="ECO:0007669"/>
    <property type="project" value="UniProtKB-KW"/>
</dbReference>
<dbReference type="PANTHER" id="PTHR11088:SF89">
    <property type="entry name" value="TRNA DIMETHYLALLYLTRANSFERASE"/>
    <property type="match status" value="1"/>
</dbReference>
<evidence type="ECO:0000256" key="1">
    <source>
        <dbReference type="ARBA" id="ARBA00005842"/>
    </source>
</evidence>
<keyword evidence="3 5" id="KW-0547">Nucleotide-binding</keyword>
<dbReference type="InterPro" id="IPR039657">
    <property type="entry name" value="Dimethylallyltransferase"/>
</dbReference>
<dbReference type="HAMAP" id="MF_00185">
    <property type="entry name" value="IPP_trans"/>
    <property type="match status" value="1"/>
</dbReference>